<feature type="transmembrane region" description="Helical" evidence="2">
    <location>
        <begin position="29"/>
        <end position="47"/>
    </location>
</feature>
<dbReference type="PROSITE" id="PS51831">
    <property type="entry name" value="HD"/>
    <property type="match status" value="1"/>
</dbReference>
<dbReference type="OrthoDB" id="2595312at2"/>
<feature type="domain" description="HD" evidence="3">
    <location>
        <begin position="241"/>
        <end position="363"/>
    </location>
</feature>
<dbReference type="PANTHER" id="PTHR43155:SF2">
    <property type="entry name" value="CYCLIC DI-GMP PHOSPHODIESTERASE PA4108"/>
    <property type="match status" value="1"/>
</dbReference>
<evidence type="ECO:0000313" key="6">
    <source>
        <dbReference type="Proteomes" id="UP000315711"/>
    </source>
</evidence>
<dbReference type="EMBL" id="VLKZ01000006">
    <property type="protein sequence ID" value="TWI55979.1"/>
    <property type="molecule type" value="Genomic_DNA"/>
</dbReference>
<keyword evidence="2" id="KW-0812">Transmembrane</keyword>
<dbReference type="Gene3D" id="1.10.3210.10">
    <property type="entry name" value="Hypothetical protein af1432"/>
    <property type="match status" value="1"/>
</dbReference>
<keyword evidence="1" id="KW-0175">Coiled coil</keyword>
<evidence type="ECO:0000256" key="1">
    <source>
        <dbReference type="SAM" id="Coils"/>
    </source>
</evidence>
<evidence type="ECO:0000256" key="2">
    <source>
        <dbReference type="SAM" id="Phobius"/>
    </source>
</evidence>
<dbReference type="GO" id="GO:0016740">
    <property type="term" value="F:transferase activity"/>
    <property type="evidence" value="ECO:0007669"/>
    <property type="project" value="UniProtKB-KW"/>
</dbReference>
<reference evidence="5 6" key="1">
    <citation type="journal article" date="2015" name="Stand. Genomic Sci.">
        <title>Genomic Encyclopedia of Bacterial and Archaeal Type Strains, Phase III: the genomes of soil and plant-associated and newly described type strains.</title>
        <authorList>
            <person name="Whitman W.B."/>
            <person name="Woyke T."/>
            <person name="Klenk H.P."/>
            <person name="Zhou Y."/>
            <person name="Lilburn T.G."/>
            <person name="Beck B.J."/>
            <person name="De Vos P."/>
            <person name="Vandamme P."/>
            <person name="Eisen J.A."/>
            <person name="Garrity G."/>
            <person name="Hugenholtz P."/>
            <person name="Kyrpides N.C."/>
        </authorList>
    </citation>
    <scope>NUCLEOTIDE SEQUENCE [LARGE SCALE GENOMIC DNA]</scope>
    <source>
        <strain evidence="5 6">CGMCC 1.10116</strain>
    </source>
</reference>
<dbReference type="Pfam" id="PF13487">
    <property type="entry name" value="HD_5"/>
    <property type="match status" value="1"/>
</dbReference>
<keyword evidence="5" id="KW-0808">Transferase</keyword>
<proteinExistence type="predicted"/>
<protein>
    <submittedName>
        <fullName evidence="5">Putative nucleotidyltransferase with HDIG domain</fullName>
    </submittedName>
</protein>
<dbReference type="Gene3D" id="3.30.565.10">
    <property type="entry name" value="Histidine kinase-like ATPase, C-terminal domain"/>
    <property type="match status" value="1"/>
</dbReference>
<feature type="transmembrane region" description="Helical" evidence="2">
    <location>
        <begin position="59"/>
        <end position="87"/>
    </location>
</feature>
<dbReference type="Pfam" id="PF13581">
    <property type="entry name" value="HATPase_c_2"/>
    <property type="match status" value="1"/>
</dbReference>
<dbReference type="InterPro" id="IPR003594">
    <property type="entry name" value="HATPase_dom"/>
</dbReference>
<evidence type="ECO:0000313" key="5">
    <source>
        <dbReference type="EMBL" id="TWI55979.1"/>
    </source>
</evidence>
<feature type="domain" description="HD-GYP" evidence="4">
    <location>
        <begin position="219"/>
        <end position="414"/>
    </location>
</feature>
<keyword evidence="6" id="KW-1185">Reference proteome</keyword>
<organism evidence="5 6">
    <name type="scientific">Halalkalibacter nanhaiisediminis</name>
    <dbReference type="NCBI Taxonomy" id="688079"/>
    <lineage>
        <taxon>Bacteria</taxon>
        <taxon>Bacillati</taxon>
        <taxon>Bacillota</taxon>
        <taxon>Bacilli</taxon>
        <taxon>Bacillales</taxon>
        <taxon>Bacillaceae</taxon>
        <taxon>Halalkalibacter</taxon>
    </lineage>
</organism>
<dbReference type="RefSeq" id="WP_144450828.1">
    <property type="nucleotide sequence ID" value="NZ_VLKZ01000006.1"/>
</dbReference>
<sequence length="706" mass="81205">MLIIKICFIILLCIVGGYISINYIDSSMLIVVLFSVFISIILSFFSMSLSNRIKFSGGIVFPLFLFLTFGFHAVILYEIIMAIARVFQNQSLFVQLKQFGLAIIAILIFGTIHYLFGGKIGSLYFEDTMTIVTTVFVYCLVKGSVYALLYFDDWSKIKLTPYLLKFREASLICLFFSFLNLRLAFQYINHGFIPFVIEVLLYLFIYLIAFYVFFRYKQLRKSYLTSLESLTFLMENKLSLRKGHSRSVGKIARKIAQQLQLPKYEVNEIHTAALLHDIGKIAMDEKFIHKKEAMKLEEIENYEKHVLYGEKVVRDITRSDKVASYVRHHHEYWNGKGFPDQLKGEEIPLGARIISAANEIDYIMQKNLSVGGYTEFSQMAYNKLDPQIVRLALDIDLFEMLKHELSNEEENEEKENRVIESIKMEDIIENSKVFDSYSIDKIVYYDGVLKDINDVIIELPEQQKMIKHAKAAITKQKVIRCFIESSYDQQIYDLYCIPKGSSAILVFLNVNDLIQIEQKQDDMTHSIYSDVMYAVTQKKLLLLDRNEIKSYFQSRLLFKCSIQTSMDIPKCRKLIEELCGSFQVSNKVKFNLLLCTSEMTTNVLKHANNGVMEVYTDGDLLRIIVQDKGKGIEISDLPKSTLLAGYSSKASLGHGFSLVLKLVDKLILSTSSRGTTIVLQQKIEGLQNIIDGPKENQLNEVTYEKK</sequence>
<dbReference type="Proteomes" id="UP000315711">
    <property type="component" value="Unassembled WGS sequence"/>
</dbReference>
<dbReference type="InterPro" id="IPR006675">
    <property type="entry name" value="HDIG_dom"/>
</dbReference>
<dbReference type="SUPFAM" id="SSF109604">
    <property type="entry name" value="HD-domain/PDEase-like"/>
    <property type="match status" value="2"/>
</dbReference>
<feature type="transmembrane region" description="Helical" evidence="2">
    <location>
        <begin position="99"/>
        <end position="116"/>
    </location>
</feature>
<name>A0A562QGW7_9BACI</name>
<keyword evidence="2" id="KW-0472">Membrane</keyword>
<evidence type="ECO:0000259" key="4">
    <source>
        <dbReference type="PROSITE" id="PS51832"/>
    </source>
</evidence>
<feature type="coiled-coil region" evidence="1">
    <location>
        <begin position="395"/>
        <end position="425"/>
    </location>
</feature>
<feature type="transmembrane region" description="Helical" evidence="2">
    <location>
        <begin position="128"/>
        <end position="149"/>
    </location>
</feature>
<gene>
    <name evidence="5" type="ORF">IQ10_02545</name>
</gene>
<dbReference type="AlphaFoldDB" id="A0A562QGW7"/>
<dbReference type="InterPro" id="IPR006674">
    <property type="entry name" value="HD_domain"/>
</dbReference>
<accession>A0A562QGW7</accession>
<dbReference type="SMART" id="SM00471">
    <property type="entry name" value="HDc"/>
    <property type="match status" value="1"/>
</dbReference>
<feature type="transmembrane region" description="Helical" evidence="2">
    <location>
        <begin position="191"/>
        <end position="214"/>
    </location>
</feature>
<evidence type="ECO:0000259" key="3">
    <source>
        <dbReference type="PROSITE" id="PS51831"/>
    </source>
</evidence>
<dbReference type="NCBIfam" id="TIGR00277">
    <property type="entry name" value="HDIG"/>
    <property type="match status" value="1"/>
</dbReference>
<dbReference type="SUPFAM" id="SSF55874">
    <property type="entry name" value="ATPase domain of HSP90 chaperone/DNA topoisomerase II/histidine kinase"/>
    <property type="match status" value="1"/>
</dbReference>
<dbReference type="InterPro" id="IPR003607">
    <property type="entry name" value="HD/PDEase_dom"/>
</dbReference>
<dbReference type="InterPro" id="IPR037522">
    <property type="entry name" value="HD_GYP_dom"/>
</dbReference>
<feature type="transmembrane region" description="Helical" evidence="2">
    <location>
        <begin position="169"/>
        <end position="185"/>
    </location>
</feature>
<feature type="transmembrane region" description="Helical" evidence="2">
    <location>
        <begin position="6"/>
        <end position="24"/>
    </location>
</feature>
<comment type="caution">
    <text evidence="5">The sequence shown here is derived from an EMBL/GenBank/DDBJ whole genome shotgun (WGS) entry which is preliminary data.</text>
</comment>
<keyword evidence="2" id="KW-1133">Transmembrane helix</keyword>
<dbReference type="PROSITE" id="PS51832">
    <property type="entry name" value="HD_GYP"/>
    <property type="match status" value="1"/>
</dbReference>
<dbReference type="PANTHER" id="PTHR43155">
    <property type="entry name" value="CYCLIC DI-GMP PHOSPHODIESTERASE PA4108-RELATED"/>
    <property type="match status" value="1"/>
</dbReference>
<dbReference type="CDD" id="cd00077">
    <property type="entry name" value="HDc"/>
    <property type="match status" value="1"/>
</dbReference>
<dbReference type="InterPro" id="IPR036890">
    <property type="entry name" value="HATPase_C_sf"/>
</dbReference>